<dbReference type="PANTHER" id="PTHR30543">
    <property type="entry name" value="CHROMATE REDUCTASE"/>
    <property type="match status" value="1"/>
</dbReference>
<dbReference type="GO" id="GO:0016491">
    <property type="term" value="F:oxidoreductase activity"/>
    <property type="evidence" value="ECO:0007669"/>
    <property type="project" value="InterPro"/>
</dbReference>
<dbReference type="GO" id="GO:0010181">
    <property type="term" value="F:FMN binding"/>
    <property type="evidence" value="ECO:0007669"/>
    <property type="project" value="TreeGrafter"/>
</dbReference>
<reference evidence="2 3" key="2">
    <citation type="submission" date="2019-01" db="EMBL/GenBank/DDBJ databases">
        <title>Sinorhodobacter populi sp. nov. isolated from the symptomatic bark tissue of Populus euramericana canker.</title>
        <authorList>
            <person name="Xu G."/>
        </authorList>
    </citation>
    <scope>NUCLEOTIDE SEQUENCE [LARGE SCALE GENOMIC DNA]</scope>
    <source>
        <strain evidence="2 3">CGMCC 1.12963</strain>
    </source>
</reference>
<proteinExistence type="predicted"/>
<protein>
    <submittedName>
        <fullName evidence="2">NADPH-dependent oxidoreductase</fullName>
    </submittedName>
</protein>
<dbReference type="AlphaFoldDB" id="A0A3S3L820"/>
<dbReference type="SUPFAM" id="SSF52218">
    <property type="entry name" value="Flavoproteins"/>
    <property type="match status" value="1"/>
</dbReference>
<dbReference type="InterPro" id="IPR029039">
    <property type="entry name" value="Flavoprotein-like_sf"/>
</dbReference>
<dbReference type="PANTHER" id="PTHR30543:SF21">
    <property type="entry name" value="NAD(P)H-DEPENDENT FMN REDUCTASE LOT6"/>
    <property type="match status" value="1"/>
</dbReference>
<dbReference type="Proteomes" id="UP000288071">
    <property type="component" value="Unassembled WGS sequence"/>
</dbReference>
<sequence>MSMKLNVVICSTRPGRNGKPVADWFFAHAAANKGGFDEVVLTDLAEVNLPLLDEPNHPRMKKYTQEHTKRWSAIVEGSDAFVFVIPEYNFTAPPAFVNAVDYLYSEWGYKPAGFVSYGGISGGLRSVQTAKTMLTTLKVMPVPEQVVIPMVFGHLKDGVFEAEKPHLDSADAMVAELAKWAAALQPLR</sequence>
<dbReference type="InterPro" id="IPR005025">
    <property type="entry name" value="FMN_Rdtase-like_dom"/>
</dbReference>
<feature type="domain" description="NADPH-dependent FMN reductase-like" evidence="1">
    <location>
        <begin position="3"/>
        <end position="150"/>
    </location>
</feature>
<organism evidence="2 3">
    <name type="scientific">Paenirhodobacter huangdaonensis</name>
    <dbReference type="NCBI Taxonomy" id="2501515"/>
    <lineage>
        <taxon>Bacteria</taxon>
        <taxon>Pseudomonadati</taxon>
        <taxon>Pseudomonadota</taxon>
        <taxon>Alphaproteobacteria</taxon>
        <taxon>Rhodobacterales</taxon>
        <taxon>Rhodobacter group</taxon>
        <taxon>Paenirhodobacter</taxon>
    </lineage>
</organism>
<dbReference type="EMBL" id="SAVA01000023">
    <property type="protein sequence ID" value="RWR46911.1"/>
    <property type="molecule type" value="Genomic_DNA"/>
</dbReference>
<dbReference type="InterPro" id="IPR050712">
    <property type="entry name" value="NAD(P)H-dep_reductase"/>
</dbReference>
<dbReference type="Gene3D" id="3.40.50.360">
    <property type="match status" value="1"/>
</dbReference>
<dbReference type="Pfam" id="PF03358">
    <property type="entry name" value="FMN_red"/>
    <property type="match status" value="1"/>
</dbReference>
<evidence type="ECO:0000313" key="3">
    <source>
        <dbReference type="Proteomes" id="UP000288071"/>
    </source>
</evidence>
<name>A0A3S3L820_9RHOB</name>
<comment type="caution">
    <text evidence="2">The sequence shown here is derived from an EMBL/GenBank/DDBJ whole genome shotgun (WGS) entry which is preliminary data.</text>
</comment>
<gene>
    <name evidence="2" type="ORF">EOW66_20090</name>
</gene>
<accession>A0A3S3L820</accession>
<evidence type="ECO:0000259" key="1">
    <source>
        <dbReference type="Pfam" id="PF03358"/>
    </source>
</evidence>
<reference evidence="3" key="1">
    <citation type="submission" date="2019-01" db="EMBL/GenBank/DDBJ databases">
        <title>Sinorhodobacter populi sp. nov. isolated from the symptomatic bark tissue of Populus euramericana canker.</title>
        <authorList>
            <person name="Li Y."/>
        </authorList>
    </citation>
    <scope>NUCLEOTIDE SEQUENCE [LARGE SCALE GENOMIC DNA]</scope>
    <source>
        <strain evidence="3">CGMCC 1.12963</strain>
    </source>
</reference>
<evidence type="ECO:0000313" key="2">
    <source>
        <dbReference type="EMBL" id="RWR46911.1"/>
    </source>
</evidence>
<keyword evidence="3" id="KW-1185">Reference proteome</keyword>
<dbReference type="GO" id="GO:0005829">
    <property type="term" value="C:cytosol"/>
    <property type="evidence" value="ECO:0007669"/>
    <property type="project" value="TreeGrafter"/>
</dbReference>